<reference evidence="4" key="1">
    <citation type="journal article" date="2019" name="Int. J. Syst. Evol. Microbiol.">
        <title>The Global Catalogue of Microorganisms (GCM) 10K type strain sequencing project: providing services to taxonomists for standard genome sequencing and annotation.</title>
        <authorList>
            <consortium name="The Broad Institute Genomics Platform"/>
            <consortium name="The Broad Institute Genome Sequencing Center for Infectious Disease"/>
            <person name="Wu L."/>
            <person name="Ma J."/>
        </authorList>
    </citation>
    <scope>NUCLEOTIDE SEQUENCE [LARGE SCALE GENOMIC DNA]</scope>
    <source>
        <strain evidence="4">JCM 13595</strain>
    </source>
</reference>
<dbReference type="Pfam" id="PF01494">
    <property type="entry name" value="FAD_binding_3"/>
    <property type="match status" value="1"/>
</dbReference>
<dbReference type="PANTHER" id="PTHR43476">
    <property type="entry name" value="3-(3-HYDROXY-PHENYL)PROPIONATE/3-HYDROXYCINNAMIC ACID HYDROXYLASE"/>
    <property type="match status" value="1"/>
</dbReference>
<keyword evidence="1" id="KW-0560">Oxidoreductase</keyword>
<evidence type="ECO:0000313" key="3">
    <source>
        <dbReference type="EMBL" id="GAA2041735.1"/>
    </source>
</evidence>
<dbReference type="InterPro" id="IPR036188">
    <property type="entry name" value="FAD/NAD-bd_sf"/>
</dbReference>
<sequence>MTATSVHKSEVLIVGGGPTGLVLACLLAFRGVDVAVLERRTHPREYSRAIGLHPPALAVLHEIGVEATALAEGVRVHAGSAYSGGRRLGTLTFEQAWPSRPFVLTLPQNRTEQLLSHRLAQLAPGTVHSGWEVTDIVDGTESVEVTAGAGDVQSHWHTDIVIGADGPHSLVRRRSGITTRARMLKDTYLMGDFSDYSAVTSAAHRNEATAAIFLESSGVVESFPLPGQMRRWVAHTGTELTTESPLALTGLIADRTGATVDPTTSTMISAFHIRRRLALRMAIGRRVIIGDAAHEVSPIGGQGMTLGWLDAWEVAPLLTQVLVDKRSTPLQQHPGFRAFETKRIAAARATALQAELNMALGRPMPQAATVLRDAALKTVLATSMRDRLAKAFTMRKPLGGMETQIPD</sequence>
<organism evidence="3 4">
    <name type="scientific">Yaniella flava</name>
    <dbReference type="NCBI Taxonomy" id="287930"/>
    <lineage>
        <taxon>Bacteria</taxon>
        <taxon>Bacillati</taxon>
        <taxon>Actinomycetota</taxon>
        <taxon>Actinomycetes</taxon>
        <taxon>Micrococcales</taxon>
        <taxon>Micrococcaceae</taxon>
        <taxon>Yaniella</taxon>
    </lineage>
</organism>
<evidence type="ECO:0000259" key="2">
    <source>
        <dbReference type="Pfam" id="PF01494"/>
    </source>
</evidence>
<dbReference type="PANTHER" id="PTHR43476:SF3">
    <property type="entry name" value="FAD-BINDING MONOOXYGENASE"/>
    <property type="match status" value="1"/>
</dbReference>
<name>A0ABP5GF47_9MICC</name>
<dbReference type="Gene3D" id="3.50.50.60">
    <property type="entry name" value="FAD/NAD(P)-binding domain"/>
    <property type="match status" value="1"/>
</dbReference>
<accession>A0ABP5GF47</accession>
<gene>
    <name evidence="3" type="ORF">GCM10009720_22840</name>
</gene>
<evidence type="ECO:0000313" key="4">
    <source>
        <dbReference type="Proteomes" id="UP001501461"/>
    </source>
</evidence>
<dbReference type="EMBL" id="BAAAMN010000048">
    <property type="protein sequence ID" value="GAA2041735.1"/>
    <property type="molecule type" value="Genomic_DNA"/>
</dbReference>
<comment type="caution">
    <text evidence="3">The sequence shown here is derived from an EMBL/GenBank/DDBJ whole genome shotgun (WGS) entry which is preliminary data.</text>
</comment>
<dbReference type="InterPro" id="IPR050631">
    <property type="entry name" value="PheA/TfdB_FAD_monoxygenase"/>
</dbReference>
<dbReference type="Proteomes" id="UP001501461">
    <property type="component" value="Unassembled WGS sequence"/>
</dbReference>
<dbReference type="Gene3D" id="3.30.70.2450">
    <property type="match status" value="1"/>
</dbReference>
<protein>
    <submittedName>
        <fullName evidence="3">NAD(P)/FAD-dependent oxidoreductase</fullName>
    </submittedName>
</protein>
<feature type="domain" description="FAD-binding" evidence="2">
    <location>
        <begin position="9"/>
        <end position="327"/>
    </location>
</feature>
<keyword evidence="4" id="KW-1185">Reference proteome</keyword>
<evidence type="ECO:0000256" key="1">
    <source>
        <dbReference type="ARBA" id="ARBA00023002"/>
    </source>
</evidence>
<dbReference type="InterPro" id="IPR002938">
    <property type="entry name" value="FAD-bd"/>
</dbReference>
<proteinExistence type="predicted"/>
<dbReference type="RefSeq" id="WP_343958750.1">
    <property type="nucleotide sequence ID" value="NZ_BAAAMN010000048.1"/>
</dbReference>
<dbReference type="SUPFAM" id="SSF51905">
    <property type="entry name" value="FAD/NAD(P)-binding domain"/>
    <property type="match status" value="1"/>
</dbReference>
<dbReference type="PRINTS" id="PR00420">
    <property type="entry name" value="RNGMNOXGNASE"/>
</dbReference>